<feature type="compositionally biased region" description="Basic and acidic residues" evidence="1">
    <location>
        <begin position="43"/>
        <end position="53"/>
    </location>
</feature>
<dbReference type="PROSITE" id="PS51257">
    <property type="entry name" value="PROKAR_LIPOPROTEIN"/>
    <property type="match status" value="1"/>
</dbReference>
<gene>
    <name evidence="3" type="ORF">HELGO_WM18299</name>
</gene>
<feature type="chain" id="PRO_5028253235" description="Lipoprotein" evidence="2">
    <location>
        <begin position="21"/>
        <end position="61"/>
    </location>
</feature>
<protein>
    <recommendedName>
        <fullName evidence="4">Lipoprotein</fullName>
    </recommendedName>
</protein>
<evidence type="ECO:0008006" key="4">
    <source>
        <dbReference type="Google" id="ProtNLM"/>
    </source>
</evidence>
<evidence type="ECO:0000313" key="3">
    <source>
        <dbReference type="EMBL" id="CAA6817379.1"/>
    </source>
</evidence>
<feature type="signal peptide" evidence="2">
    <location>
        <begin position="1"/>
        <end position="20"/>
    </location>
</feature>
<keyword evidence="2" id="KW-0732">Signal</keyword>
<accession>A0A6S6TRQ0</accession>
<proteinExistence type="predicted"/>
<name>A0A6S6TRQ0_9BACT</name>
<reference evidence="3" key="1">
    <citation type="submission" date="2020-01" db="EMBL/GenBank/DDBJ databases">
        <authorList>
            <person name="Meier V. D."/>
            <person name="Meier V D."/>
        </authorList>
    </citation>
    <scope>NUCLEOTIDE SEQUENCE</scope>
    <source>
        <strain evidence="3">HLG_WM_MAG_02</strain>
    </source>
</reference>
<evidence type="ECO:0000256" key="2">
    <source>
        <dbReference type="SAM" id="SignalP"/>
    </source>
</evidence>
<organism evidence="3">
    <name type="scientific">uncultured Sulfurovum sp</name>
    <dbReference type="NCBI Taxonomy" id="269237"/>
    <lineage>
        <taxon>Bacteria</taxon>
        <taxon>Pseudomonadati</taxon>
        <taxon>Campylobacterota</taxon>
        <taxon>Epsilonproteobacteria</taxon>
        <taxon>Campylobacterales</taxon>
        <taxon>Sulfurovaceae</taxon>
        <taxon>Sulfurovum</taxon>
        <taxon>environmental samples</taxon>
    </lineage>
</organism>
<feature type="region of interest" description="Disordered" evidence="1">
    <location>
        <begin position="29"/>
        <end position="53"/>
    </location>
</feature>
<evidence type="ECO:0000256" key="1">
    <source>
        <dbReference type="SAM" id="MobiDB-lite"/>
    </source>
</evidence>
<dbReference type="AlphaFoldDB" id="A0A6S6TRQ0"/>
<sequence length="61" mass="6119">MKKILLSTVLVLGMMTLTTGCVNHGGGAKKCGASGKCNQGKCGSDKDAAKKCGDAKKCGSK</sequence>
<dbReference type="EMBL" id="CACVAZ010000113">
    <property type="protein sequence ID" value="CAA6817379.1"/>
    <property type="molecule type" value="Genomic_DNA"/>
</dbReference>